<keyword evidence="2" id="KW-1185">Reference proteome</keyword>
<proteinExistence type="predicted"/>
<name>A0A101MQQ5_PENFR</name>
<organism evidence="1 2">
    <name type="scientific">Penicillium freii</name>
    <dbReference type="NCBI Taxonomy" id="48697"/>
    <lineage>
        <taxon>Eukaryota</taxon>
        <taxon>Fungi</taxon>
        <taxon>Dikarya</taxon>
        <taxon>Ascomycota</taxon>
        <taxon>Pezizomycotina</taxon>
        <taxon>Eurotiomycetes</taxon>
        <taxon>Eurotiomycetidae</taxon>
        <taxon>Eurotiales</taxon>
        <taxon>Aspergillaceae</taxon>
        <taxon>Penicillium</taxon>
    </lineage>
</organism>
<protein>
    <submittedName>
        <fullName evidence="1">Uncharacterized protein</fullName>
    </submittedName>
</protein>
<gene>
    <name evidence="1" type="ORF">ACN42_g2172</name>
</gene>
<dbReference type="Proteomes" id="UP000055045">
    <property type="component" value="Unassembled WGS sequence"/>
</dbReference>
<dbReference type="EMBL" id="LLXE01000037">
    <property type="protein sequence ID" value="KUM64944.1"/>
    <property type="molecule type" value="Genomic_DNA"/>
</dbReference>
<sequence length="80" mass="8990">MKIELDLWFDDWLRIIESCVAAAEEKPSLLVALRVQKCWAEMMLNSPCPPRKEQYSSQPKQVPAVISGSSLSIQTSISPN</sequence>
<evidence type="ECO:0000313" key="2">
    <source>
        <dbReference type="Proteomes" id="UP000055045"/>
    </source>
</evidence>
<comment type="caution">
    <text evidence="1">The sequence shown here is derived from an EMBL/GenBank/DDBJ whole genome shotgun (WGS) entry which is preliminary data.</text>
</comment>
<accession>A0A101MQQ5</accession>
<dbReference type="AlphaFoldDB" id="A0A101MQQ5"/>
<reference evidence="1 2" key="1">
    <citation type="submission" date="2015-10" db="EMBL/GenBank/DDBJ databases">
        <title>Genome sequencing of Penicillium freii.</title>
        <authorList>
            <person name="Nguyen H.D."/>
            <person name="Visagie C.M."/>
            <person name="Seifert K.A."/>
        </authorList>
    </citation>
    <scope>NUCLEOTIDE SEQUENCE [LARGE SCALE GENOMIC DNA]</scope>
    <source>
        <strain evidence="1 2">DAOM 242723</strain>
    </source>
</reference>
<evidence type="ECO:0000313" key="1">
    <source>
        <dbReference type="EMBL" id="KUM64944.1"/>
    </source>
</evidence>